<dbReference type="InParanoid" id="G1TWF5"/>
<dbReference type="PROSITE" id="PS50102">
    <property type="entry name" value="RRM"/>
    <property type="match status" value="1"/>
</dbReference>
<dbReference type="GeneTree" id="ENSGT00940000160519"/>
<accession>G1TWF5</accession>
<sequence>MSRYLHPPNTSLFVRNVADDTRSEDSRRECGRYGPIVDVCFPLDFYTRHPRGFAYVQLEDVPIISKLCLCLFWCQYFLLNHLLCWHLYA</sequence>
<dbReference type="Proteomes" id="UP000001811">
    <property type="component" value="Chromosome 3"/>
</dbReference>
<evidence type="ECO:0000313" key="4">
    <source>
        <dbReference type="Proteomes" id="UP000001811"/>
    </source>
</evidence>
<proteinExistence type="predicted"/>
<reference evidence="3 4" key="1">
    <citation type="journal article" date="2011" name="Nature">
        <title>A high-resolution map of human evolutionary constraint using 29 mammals.</title>
        <authorList>
            <person name="Lindblad-Toh K."/>
            <person name="Garber M."/>
            <person name="Zuk O."/>
            <person name="Lin M.F."/>
            <person name="Parker B.J."/>
            <person name="Washietl S."/>
            <person name="Kheradpour P."/>
            <person name="Ernst J."/>
            <person name="Jordan G."/>
            <person name="Mauceli E."/>
            <person name="Ward L.D."/>
            <person name="Lowe C.B."/>
            <person name="Holloway A.K."/>
            <person name="Clamp M."/>
            <person name="Gnerre S."/>
            <person name="Alfoldi J."/>
            <person name="Beal K."/>
            <person name="Chang J."/>
            <person name="Clawson H."/>
            <person name="Cuff J."/>
            <person name="Di Palma F."/>
            <person name="Fitzgerald S."/>
            <person name="Flicek P."/>
            <person name="Guttman M."/>
            <person name="Hubisz M.J."/>
            <person name="Jaffe D.B."/>
            <person name="Jungreis I."/>
            <person name="Kent W.J."/>
            <person name="Kostka D."/>
            <person name="Lara M."/>
            <person name="Martins A.L."/>
            <person name="Massingham T."/>
            <person name="Moltke I."/>
            <person name="Raney B.J."/>
            <person name="Rasmussen M.D."/>
            <person name="Robinson J."/>
            <person name="Stark A."/>
            <person name="Vilella A.J."/>
            <person name="Wen J."/>
            <person name="Xie X."/>
            <person name="Zody M.C."/>
            <person name="Baldwin J."/>
            <person name="Bloom T."/>
            <person name="Chin C.W."/>
            <person name="Heiman D."/>
            <person name="Nicol R."/>
            <person name="Nusbaum C."/>
            <person name="Young S."/>
            <person name="Wilkinson J."/>
            <person name="Worley K.C."/>
            <person name="Kovar C.L."/>
            <person name="Muzny D.M."/>
            <person name="Gibbs R.A."/>
            <person name="Cree A."/>
            <person name="Dihn H.H."/>
            <person name="Fowler G."/>
            <person name="Jhangiani S."/>
            <person name="Joshi V."/>
            <person name="Lee S."/>
            <person name="Lewis L.R."/>
            <person name="Nazareth L.V."/>
            <person name="Okwuonu G."/>
            <person name="Santibanez J."/>
            <person name="Warren W.C."/>
            <person name="Mardis E.R."/>
            <person name="Weinstock G.M."/>
            <person name="Wilson R.K."/>
            <person name="Delehaunty K."/>
            <person name="Dooling D."/>
            <person name="Fronik C."/>
            <person name="Fulton L."/>
            <person name="Fulton B."/>
            <person name="Graves T."/>
            <person name="Minx P."/>
            <person name="Sodergren E."/>
            <person name="Birney E."/>
            <person name="Margulies E.H."/>
            <person name="Herrero J."/>
            <person name="Green E.D."/>
            <person name="Haussler D."/>
            <person name="Siepel A."/>
            <person name="Goldman N."/>
            <person name="Pollard K.S."/>
            <person name="Pedersen J.S."/>
            <person name="Lander E.S."/>
            <person name="Kellis M."/>
        </authorList>
    </citation>
    <scope>NUCLEOTIDE SEQUENCE [LARGE SCALE GENOMIC DNA]</scope>
    <source>
        <strain evidence="3 4">Thorbecke inbred</strain>
    </source>
</reference>
<evidence type="ECO:0000256" key="1">
    <source>
        <dbReference type="PROSITE-ProRule" id="PRU00176"/>
    </source>
</evidence>
<dbReference type="Bgee" id="ENSOCUG00000028110">
    <property type="expression patterns" value="Expressed in testis and 5 other cell types or tissues"/>
</dbReference>
<dbReference type="Ensembl" id="ENSOCUT00000031905.2">
    <property type="protein sequence ID" value="ENSOCUP00000021399.2"/>
    <property type="gene ID" value="ENSOCUG00000028110.2"/>
</dbReference>
<dbReference type="eggNOG" id="KOG0118">
    <property type="taxonomic scope" value="Eukaryota"/>
</dbReference>
<dbReference type="InterPro" id="IPR012677">
    <property type="entry name" value="Nucleotide-bd_a/b_plait_sf"/>
</dbReference>
<dbReference type="InterPro" id="IPR000504">
    <property type="entry name" value="RRM_dom"/>
</dbReference>
<name>G1TWF5_RABIT</name>
<dbReference type="Pfam" id="PF00076">
    <property type="entry name" value="RRM_1"/>
    <property type="match status" value="1"/>
</dbReference>
<dbReference type="SUPFAM" id="SSF54928">
    <property type="entry name" value="RNA-binding domain, RBD"/>
    <property type="match status" value="1"/>
</dbReference>
<keyword evidence="1" id="KW-0694">RNA-binding</keyword>
<dbReference type="HOGENOM" id="CLU_012062_10_2_1"/>
<dbReference type="Gene3D" id="3.30.70.330">
    <property type="match status" value="1"/>
</dbReference>
<reference evidence="3" key="3">
    <citation type="submission" date="2025-09" db="UniProtKB">
        <authorList>
            <consortium name="Ensembl"/>
        </authorList>
    </citation>
    <scope>IDENTIFICATION</scope>
    <source>
        <strain evidence="3">Thorbecke</strain>
    </source>
</reference>
<dbReference type="GO" id="GO:0003723">
    <property type="term" value="F:RNA binding"/>
    <property type="evidence" value="ECO:0007669"/>
    <property type="project" value="UniProtKB-UniRule"/>
</dbReference>
<dbReference type="InterPro" id="IPR035979">
    <property type="entry name" value="RBD_domain_sf"/>
</dbReference>
<protein>
    <recommendedName>
        <fullName evidence="2">RRM domain-containing protein</fullName>
    </recommendedName>
</protein>
<dbReference type="EMBL" id="AAGW02047110">
    <property type="status" value="NOT_ANNOTATED_CDS"/>
    <property type="molecule type" value="Genomic_DNA"/>
</dbReference>
<reference evidence="3" key="2">
    <citation type="submission" date="2025-08" db="UniProtKB">
        <authorList>
            <consortium name="Ensembl"/>
        </authorList>
    </citation>
    <scope>IDENTIFICATION</scope>
    <source>
        <strain evidence="3">Thorbecke</strain>
    </source>
</reference>
<dbReference type="SMR" id="G1TWF5"/>
<dbReference type="PaxDb" id="9986-ENSOCUP00000021399"/>
<dbReference type="AlphaFoldDB" id="G1TWF5"/>
<evidence type="ECO:0000259" key="2">
    <source>
        <dbReference type="PROSITE" id="PS50102"/>
    </source>
</evidence>
<evidence type="ECO:0000313" key="3">
    <source>
        <dbReference type="Ensembl" id="ENSOCUP00000021399.2"/>
    </source>
</evidence>
<organism evidence="3 4">
    <name type="scientific">Oryctolagus cuniculus</name>
    <name type="common">Rabbit</name>
    <dbReference type="NCBI Taxonomy" id="9986"/>
    <lineage>
        <taxon>Eukaryota</taxon>
        <taxon>Metazoa</taxon>
        <taxon>Chordata</taxon>
        <taxon>Craniata</taxon>
        <taxon>Vertebrata</taxon>
        <taxon>Euteleostomi</taxon>
        <taxon>Mammalia</taxon>
        <taxon>Eutheria</taxon>
        <taxon>Euarchontoglires</taxon>
        <taxon>Glires</taxon>
        <taxon>Lagomorpha</taxon>
        <taxon>Leporidae</taxon>
        <taxon>Oryctolagus</taxon>
    </lineage>
</organism>
<dbReference type="STRING" id="9986.ENSOCUP00000021399"/>
<keyword evidence="4" id="KW-1185">Reference proteome</keyword>
<feature type="domain" description="RRM" evidence="2">
    <location>
        <begin position="10"/>
        <end position="60"/>
    </location>
</feature>